<protein>
    <submittedName>
        <fullName evidence="1">Uncharacterized protein</fullName>
    </submittedName>
</protein>
<dbReference type="Proteomes" id="UP000054725">
    <property type="component" value="Unassembled WGS sequence"/>
</dbReference>
<sequence>MSHLSKQEFNHIVEEALRWYERDNDAGADTAQQYLEAFKAARLKQPKKSSSQSAASSSVVDPEALDNYEAARLRANLASDDKEKIFVEKLKADLRKQFTIEDPVFTVINRIEQHIQQLRSPATWFQYSAEAKIAALEALKQTLLTRTEGTIGEIIERWEKVHKDTIASSRNLFKGKAQDPDTNTVTLINDLKLKYGNESLSLPEDSDSSLSRKDKQKIYQPFLNYIQARTSWLQQLITFIFRNRALSEDKLVFAQSVMEDIQLSDDSYKTLAMLQAKRTVHAEMSEGCKKFHNNLRTPTDNSNESTLLQQPPQYEDSYALMAALPQQQRKTTPSFWQRYQEVMKEGTSSDLAEAFHESIASMRN</sequence>
<comment type="caution">
    <text evidence="1">The sequence shown here is derived from an EMBL/GenBank/DDBJ whole genome shotgun (WGS) entry which is preliminary data.</text>
</comment>
<dbReference type="EMBL" id="LNYO01000024">
    <property type="protein sequence ID" value="KTD33126.1"/>
    <property type="molecule type" value="Genomic_DNA"/>
</dbReference>
<proteinExistence type="predicted"/>
<evidence type="ECO:0000313" key="1">
    <source>
        <dbReference type="EMBL" id="KTD33126.1"/>
    </source>
</evidence>
<evidence type="ECO:0000313" key="2">
    <source>
        <dbReference type="Proteomes" id="UP000054725"/>
    </source>
</evidence>
<dbReference type="PATRIC" id="fig|45070.6.peg.2927"/>
<dbReference type="RefSeq" id="WP_058505744.1">
    <property type="nucleotide sequence ID" value="NZ_CAAAIF010000003.1"/>
</dbReference>
<accession>A0A0W0WLY3</accession>
<organism evidence="1 2">
    <name type="scientific">Legionella nautarum</name>
    <dbReference type="NCBI Taxonomy" id="45070"/>
    <lineage>
        <taxon>Bacteria</taxon>
        <taxon>Pseudomonadati</taxon>
        <taxon>Pseudomonadota</taxon>
        <taxon>Gammaproteobacteria</taxon>
        <taxon>Legionellales</taxon>
        <taxon>Legionellaceae</taxon>
        <taxon>Legionella</taxon>
    </lineage>
</organism>
<name>A0A0W0WLY3_9GAMM</name>
<reference evidence="1 2" key="1">
    <citation type="submission" date="2015-11" db="EMBL/GenBank/DDBJ databases">
        <title>Genomic analysis of 38 Legionella species identifies large and diverse effector repertoires.</title>
        <authorList>
            <person name="Burstein D."/>
            <person name="Amaro F."/>
            <person name="Zusman T."/>
            <person name="Lifshitz Z."/>
            <person name="Cohen O."/>
            <person name="Gilbert J.A."/>
            <person name="Pupko T."/>
            <person name="Shuman H.A."/>
            <person name="Segal G."/>
        </authorList>
    </citation>
    <scope>NUCLEOTIDE SEQUENCE [LARGE SCALE GENOMIC DNA]</scope>
    <source>
        <strain evidence="1 2">ATCC 49506</strain>
    </source>
</reference>
<keyword evidence="2" id="KW-1185">Reference proteome</keyword>
<dbReference type="AlphaFoldDB" id="A0A0W0WLY3"/>
<gene>
    <name evidence="1" type="ORF">Lnau_2774</name>
</gene>
<dbReference type="OrthoDB" id="5657181at2"/>